<dbReference type="Pfam" id="PF14412">
    <property type="entry name" value="AHH"/>
    <property type="match status" value="1"/>
</dbReference>
<dbReference type="Gene3D" id="2.180.10.10">
    <property type="entry name" value="RHS repeat-associated core"/>
    <property type="match status" value="1"/>
</dbReference>
<name>A0A372NU94_9SPHI</name>
<dbReference type="PANTHER" id="PTHR32305:SF15">
    <property type="entry name" value="PROTEIN RHSA-RELATED"/>
    <property type="match status" value="1"/>
</dbReference>
<evidence type="ECO:0008006" key="3">
    <source>
        <dbReference type="Google" id="ProtNLM"/>
    </source>
</evidence>
<dbReference type="RefSeq" id="WP_117392562.1">
    <property type="nucleotide sequence ID" value="NZ_QWDC01000002.1"/>
</dbReference>
<dbReference type="InterPro" id="IPR013320">
    <property type="entry name" value="ConA-like_dom_sf"/>
</dbReference>
<protein>
    <recommendedName>
        <fullName evidence="3">RHS repeat-associated core domain-containing protein</fullName>
    </recommendedName>
</protein>
<dbReference type="NCBIfam" id="TIGR01643">
    <property type="entry name" value="YD_repeat_2x"/>
    <property type="match status" value="1"/>
</dbReference>
<evidence type="ECO:0000313" key="1">
    <source>
        <dbReference type="EMBL" id="RFZ92853.1"/>
    </source>
</evidence>
<reference evidence="1 2" key="1">
    <citation type="submission" date="2018-08" db="EMBL/GenBank/DDBJ databases">
        <title>Mucilaginibacter sp. MYSH2.</title>
        <authorList>
            <person name="Seo T."/>
        </authorList>
    </citation>
    <scope>NUCLEOTIDE SEQUENCE [LARGE SCALE GENOMIC DNA]</scope>
    <source>
        <strain evidence="1 2">MYSH2</strain>
    </source>
</reference>
<dbReference type="EMBL" id="QWDC01000002">
    <property type="protein sequence ID" value="RFZ92853.1"/>
    <property type="molecule type" value="Genomic_DNA"/>
</dbReference>
<dbReference type="NCBIfam" id="TIGR03696">
    <property type="entry name" value="Rhs_assc_core"/>
    <property type="match status" value="1"/>
</dbReference>
<dbReference type="InterPro" id="IPR022385">
    <property type="entry name" value="Rhs_assc_core"/>
</dbReference>
<dbReference type="OrthoDB" id="2972467at2"/>
<dbReference type="GO" id="GO:0004553">
    <property type="term" value="F:hydrolase activity, hydrolyzing O-glycosyl compounds"/>
    <property type="evidence" value="ECO:0007669"/>
    <property type="project" value="UniProtKB-ARBA"/>
</dbReference>
<dbReference type="PANTHER" id="PTHR32305">
    <property type="match status" value="1"/>
</dbReference>
<comment type="caution">
    <text evidence="1">The sequence shown here is derived from an EMBL/GenBank/DDBJ whole genome shotgun (WGS) entry which is preliminary data.</text>
</comment>
<dbReference type="InterPro" id="IPR050708">
    <property type="entry name" value="T6SS_VgrG/RHS"/>
</dbReference>
<dbReference type="SUPFAM" id="SSF49899">
    <property type="entry name" value="Concanavalin A-like lectins/glucanases"/>
    <property type="match status" value="1"/>
</dbReference>
<accession>A0A372NU94</accession>
<dbReference type="InterPro" id="IPR032871">
    <property type="entry name" value="AHH_dom_containing"/>
</dbReference>
<evidence type="ECO:0000313" key="2">
    <source>
        <dbReference type="Proteomes" id="UP000264217"/>
    </source>
</evidence>
<sequence length="2812" mass="305368">MRGYLQFFRILMMCCLLFAGKLMAGIEPYSKSLYGPFSLPKQLDNADPLFLNNGTWGSYQFRNVSDEVVLRVNDKVRITSNFSYKINVTVDCFKNPASASADSSFTRDLTVTYDVNQGVTYKGIAAVAFNGFYRLKVTINSQGVASSGDALPPANGVILRNTVTVDRIYPFSLTAQSKFAAVSLTANSRKLALNWDVISGAEEYDVEWTTLSAGDVNQSIATAMIAGSAGADSQADQLFRNNATRVTTAGQSHVVTLISNDDYLAARIRGVQYTKEGIRQTGAWSYRQGTSAYAAWNITAGWHSSDLNWQYSAAFAEEGKKKEVISYFDGTLRDRQTVTINNSDNVAVVAEKVYDLFGRPVATVLPAPVASGPSPVLHYFPGLNRNINGAVYSYLDINDPSAAGCEFLPGALSADSGASKYYSPGSAFKLSRPFQVYTPDAQGYPLAVTQYTPDNTGRTRLQGGVGPAFQPGTGLKSRTTKYFYGKPEQWELDQIFGSDVGYAEHYIKNTVIDPNYQISVSYLNASGKTIATALTGAAPEGMDSLASKTPQKWQTSTLLKPDQFSFDGGTLKLTASTTYTATVTGKDTIRFNLPQLVYAFSQAGQLCGKCYYDLNVKVTDPCSPGVPLANQNYPVGVKSNIATGCTPEAAYTNTIGLNFATVGEYNITFEFALNRQDVEAYTDTLFNRGQRAGVLSSKWSFVRARLGALDFSGMFSDCKTARAQLGTFAAFRAMYGTKVTAMGIDTAKLSAAELSDYQNVVQNTYNLIDARVSALNCDISPCEEIRQQMLKDVSPGGQYALFDTAGVALEPALNVIAVNWRTVFPVMSNPDTLSSCSPYTGVGNPPPCKIVVLENGSKISVNDAAFTLKMLVKYWKDEWAGLFISYHPEKCKLDFCELNIVSEKWDQKVAGVGKATDIGTIQPGLSYNYTNAAWLLAGDPFFKSGGLGYAQAGNMQADLNSYSVNVLGLTSASVKSLTGFVDFNLYQGEGQWDNSAPVSCRVPDRDWIRYRDLYLDLKKNYLKIVRNAGTCAGKCPVGMSPAPRTTLPADFIRSFVVENISAADIPTAQATGTCTDTAKKFMTIRCLTGPVTRKVYGYVGFSEFGLTTLPRFEIPAGSDRTFICTPKYSLPAAYYILGVDTTATTPSYIPLSQNVTPPPIQDAEQGTGGTGGYGGTTDFFIYDESALQGALGEVFWIRMRPGLKVCPGTTLYGRFTFWKDYGGGTQTFDKVFVLDPVNGTRLKVTDGVDNRLGWTSRIQGVVPTCSTPTTPPVVPGCSLAYQSKISRFDPENYAGMPLDTAAAYAKAKLKLDTVIRANCEANAERWMAMLAPGLAGKPQATIDNLRNALITYCAANGDKDHIYGSSTAKPNVSNTYTDFAAIIKSIALSNGAFTPTLNPWLLEGAETYAKPVTGAVPTTIYNSSAEIAGKLATEEAGTSNTGTAAKFAYLQGKYGSAMTLTQAELGMLESASASCNWVLPQGITLPYFLLPGNGACLDWTAYSSAKTAMLGEIPGLTSASTNYDLILTNYMNQKFGFSLSYSAYLAYEASHTGLLCNQSVSFEVPVSPYAEIQSRIEAAASDGLSLYAAYVTDQKNLIRSGYISTCSGAQPTVTNKALATIYHFTLYYYDQADNLVRTVPPEGVKLLTDAQIAQVQQLRSGDAAVCGTPYTGPTANADVNTAFSNLGTRIASGANTAVELWLYNTGSSGNQLAKTTQDGKYLFQVSILNNTIGVDIFSNPSSGQFNNANRVTVSLSGLPALQAWTHLVVQSTDLQKGKLSVYINGFKAAVVNNALPAVYPDKLTTLKHMRIYNHLLYPAEILNNAGNDCFMPLNTDAYWARFNVPAAGSETTVGGSSTQETRITGIYPEHTLVTDYQYNATNQVVLQNSPDGGTNRFWYDQLSRLLVSQNDKQLATTDYSYTKYDDLGRITEVGQKKNAAAGLPAPGYVTDLTAFNSATANVQITSTFYDDQKNLTGISGLTILKKDNKPLQRNLRKRVVASVYRATQTGAVQNATYYDYDLDGNVANLYQQIGTLGVKQIGYEYDLISGKVNFVRYQEGQKDQYYYKYIYDAENRLTDAYSGPKAMLRSFGTSDLFKETKIADAHYDYYLHGPLARLELGSDSGRVQGIDYAYTLQGWMKGINNQDLNAAGPAGDIGADGAAGDHISVAKDAMGFALGYYGGDYAAIGQAGAMAFGAGYVPSAGEYTGQNLYNGNISSSTLAVRQANLGGGAMTGYTYHYDQLNRLKTTRQHPGISGSWDKTSITQLFGETYTYDGNGNILTLNRHGSAATAPTIDSLTYNYSRDGNGRLTNNRLNYITDRIASSNYAGDLVTQASTNYAYDAIGNMTKATSEKLTGITWSVYGKILTVSKASGNLTYTYDPSGNRVSKLLAGTNVTTWYVRDAQGNTLAVYDNAGGTTNWKEQHLYGSSRIGMWTPQISVATGSSTDPVNESGVVGKRFYELSNHLGNVIATVSDKRLQTGTGLPVTYLPDVISAQDYYSFGMVQPARQYTATNASKYRYGFNGKENDNEVKLDASGNEIAGAQQDYGMRIYDPRVGKFLSLDPISAQYPELTPYQFASDSPIENVDLDGLESLKYGKNVSPNMLDVINEGDAAYPLKQAANGLGNLWRKAVANAKGENTYRRTTLVYDKSEYGITFYQESSNEQTGKGWSGIKESTEDVLDLSNILGGYKNSAGLFNKAPGEYQALKEAIHHIFTNKNYKRGEQWSKKFEPLFQEAGYKLNDAINKVKVLGHRGPHPDEYHKEIYNRLIDAVEGLKGEKYLKAFEATLNQLSEEVSKQGTRLNKLITGG</sequence>
<dbReference type="GO" id="GO:0005975">
    <property type="term" value="P:carbohydrate metabolic process"/>
    <property type="evidence" value="ECO:0007669"/>
    <property type="project" value="UniProtKB-ARBA"/>
</dbReference>
<proteinExistence type="predicted"/>
<organism evidence="1 2">
    <name type="scientific">Mucilaginibacter conchicola</name>
    <dbReference type="NCBI Taxonomy" id="2303333"/>
    <lineage>
        <taxon>Bacteria</taxon>
        <taxon>Pseudomonadati</taxon>
        <taxon>Bacteroidota</taxon>
        <taxon>Sphingobacteriia</taxon>
        <taxon>Sphingobacteriales</taxon>
        <taxon>Sphingobacteriaceae</taxon>
        <taxon>Mucilaginibacter</taxon>
    </lineage>
</organism>
<gene>
    <name evidence="1" type="ORF">D0C36_15795</name>
</gene>
<dbReference type="Proteomes" id="UP000264217">
    <property type="component" value="Unassembled WGS sequence"/>
</dbReference>
<keyword evidence="2" id="KW-1185">Reference proteome</keyword>
<dbReference type="InterPro" id="IPR006530">
    <property type="entry name" value="YD"/>
</dbReference>